<dbReference type="Pfam" id="PF05147">
    <property type="entry name" value="LANC_like"/>
    <property type="match status" value="1"/>
</dbReference>
<reference evidence="2 3" key="1">
    <citation type="submission" date="2020-08" db="EMBL/GenBank/DDBJ databases">
        <title>Sequencing the genomes of 1000 actinobacteria strains.</title>
        <authorList>
            <person name="Klenk H.-P."/>
        </authorList>
    </citation>
    <scope>NUCLEOTIDE SEQUENCE [LARGE SCALE GENOMIC DNA]</scope>
    <source>
        <strain evidence="2 3">DSM 45084</strain>
    </source>
</reference>
<dbReference type="AlphaFoldDB" id="A0A7W7T247"/>
<accession>A0A7W7T247</accession>
<gene>
    <name evidence="2" type="ORF">F4559_002513</name>
</gene>
<dbReference type="InterPro" id="IPR025410">
    <property type="entry name" value="Lant_dehyd"/>
</dbReference>
<evidence type="ECO:0000259" key="1">
    <source>
        <dbReference type="Pfam" id="PF13575"/>
    </source>
</evidence>
<comment type="caution">
    <text evidence="2">The sequence shown here is derived from an EMBL/GenBank/DDBJ whole genome shotgun (WGS) entry which is preliminary data.</text>
</comment>
<dbReference type="Pfam" id="PF13575">
    <property type="entry name" value="DUF4135"/>
    <property type="match status" value="1"/>
</dbReference>
<dbReference type="GO" id="GO:0005975">
    <property type="term" value="P:carbohydrate metabolic process"/>
    <property type="evidence" value="ECO:0007669"/>
    <property type="project" value="InterPro"/>
</dbReference>
<protein>
    <submittedName>
        <fullName evidence="2">Type 2 lantibiotic biosynthesis protein LanM</fullName>
    </submittedName>
</protein>
<dbReference type="NCBIfam" id="TIGR03897">
    <property type="entry name" value="lanti_2_LanM"/>
    <property type="match status" value="1"/>
</dbReference>
<dbReference type="SUPFAM" id="SSF158745">
    <property type="entry name" value="LanC-like"/>
    <property type="match status" value="1"/>
</dbReference>
<dbReference type="CDD" id="cd04792">
    <property type="entry name" value="LanM-like"/>
    <property type="match status" value="1"/>
</dbReference>
<evidence type="ECO:0000313" key="3">
    <source>
        <dbReference type="Proteomes" id="UP000542674"/>
    </source>
</evidence>
<organism evidence="2 3">
    <name type="scientific">Saccharothrix violaceirubra</name>
    <dbReference type="NCBI Taxonomy" id="413306"/>
    <lineage>
        <taxon>Bacteria</taxon>
        <taxon>Bacillati</taxon>
        <taxon>Actinomycetota</taxon>
        <taxon>Actinomycetes</taxon>
        <taxon>Pseudonocardiales</taxon>
        <taxon>Pseudonocardiaceae</taxon>
        <taxon>Saccharothrix</taxon>
    </lineage>
</organism>
<dbReference type="InterPro" id="IPR012341">
    <property type="entry name" value="6hp_glycosidase-like_sf"/>
</dbReference>
<dbReference type="EMBL" id="JACHJS010000001">
    <property type="protein sequence ID" value="MBB4965154.1"/>
    <property type="molecule type" value="Genomic_DNA"/>
</dbReference>
<proteinExistence type="predicted"/>
<dbReference type="InterPro" id="IPR017146">
    <property type="entry name" value="Lanti_2_LanM"/>
</dbReference>
<feature type="domain" description="Lantibiotic biosynthesis protein dehydration" evidence="1">
    <location>
        <begin position="104"/>
        <end position="472"/>
    </location>
</feature>
<dbReference type="PRINTS" id="PR01950">
    <property type="entry name" value="LANCSUPER"/>
</dbReference>
<dbReference type="SMART" id="SM01260">
    <property type="entry name" value="LANC_like"/>
    <property type="match status" value="1"/>
</dbReference>
<dbReference type="InterPro" id="IPR007822">
    <property type="entry name" value="LANC-like"/>
</dbReference>
<dbReference type="Gene3D" id="1.50.10.10">
    <property type="match status" value="1"/>
</dbReference>
<dbReference type="GO" id="GO:0031179">
    <property type="term" value="P:peptide modification"/>
    <property type="evidence" value="ECO:0007669"/>
    <property type="project" value="InterPro"/>
</dbReference>
<name>A0A7W7T247_9PSEU</name>
<dbReference type="Proteomes" id="UP000542674">
    <property type="component" value="Unassembled WGS sequence"/>
</dbReference>
<dbReference type="PIRSF" id="PIRSF037228">
    <property type="entry name" value="Lant_mod_RumM"/>
    <property type="match status" value="1"/>
</dbReference>
<keyword evidence="3" id="KW-1185">Reference proteome</keyword>
<dbReference type="RefSeq" id="WP_221447211.1">
    <property type="nucleotide sequence ID" value="NZ_BAABAI010000013.1"/>
</dbReference>
<sequence length="948" mass="101304">MTHDEVGGLDRTLDWLVGPALSRTASGLAEVAGLAVTEADAVLAATREALLDVLRRKVIRVLVLELNAARVTGRLTASDPEGRWREFVASAQRPEFWQDLTKHYPKLVDRLTAVTDRRVAAVLAFARRFAADRDALTDLLGGPAGELRAVEIGAGDSHHGGHTVVIVRCTGGTVVYKPRPMEVDRELAGLVSVLSDAIRVPRAVVRDGYGWAEHVDHRYCADETELVRFYRALGHWLAVMRLVSGTDLHAENLIAHGPVPVVVDCESVFTPRPAHPSTGAGEATDLVAEQLTGTVMRTGLLPGRGAGLGWRGVDGSGMGGLPGEQPEIGIPDLVGAGTDTARVETVPHRVPTTANLPSPEPDLVRYWPEVVAGFDELAERITALDKAGELEQALYRFADVTVRVIVRDTESYTELARMLWHPAGLHDQDAAELKARTLLARHSMNTRGPGDPDVHVAEVADLLVGDIPVFTTTPAEGTLHTPGDHRCMPRADQIALALRRWRDADFALERRVTQAALVSAYLNQGGTPDLHRMSEPTSNRSDVDGRRRVLAARLVRELLGEAVRGTDGTATWFAPVLDRGGWQTTPLTPDLYGGTLGVAVLLAGYRNEVAAGRADEVDGVDDLLAATVRTARLTQEWWMAQLAHTKRRPDPVGAYIGLGSQIWCWLTLHRLGLDCLPDALFLADHVPAALAASEGPDLVVGTAGAIVPLLALAARTGDRRWHALAVEAGERLVATALVEDGKARWPAPTWPGGIGGFAHGATGIGWSLDRLVLAGEERFAEVARAAAAFEESVYDPDRQGWPDPRAADTLAAAWCHGAVGVGLAQADLLDRGGPGSRGVLRRAAESALRDGLGWTHTLCHGDSGTWELLVAALDHGVAPEGLDRAAVDARLIGGLEAHGAVTGLAREVYSPSMMSGSGGIAYQLLRLHPDCALPSVLVLADADGTERR</sequence>
<evidence type="ECO:0000313" key="2">
    <source>
        <dbReference type="EMBL" id="MBB4965154.1"/>
    </source>
</evidence>